<gene>
    <name evidence="1" type="ORF">MC378_08260</name>
</gene>
<name>A0A9X1VN07_9FLAO</name>
<dbReference type="RefSeq" id="WP_242178288.1">
    <property type="nucleotide sequence ID" value="NZ_JAKQYM010000005.1"/>
</dbReference>
<comment type="caution">
    <text evidence="1">The sequence shown here is derived from an EMBL/GenBank/DDBJ whole genome shotgun (WGS) entry which is preliminary data.</text>
</comment>
<keyword evidence="2" id="KW-1185">Reference proteome</keyword>
<protein>
    <submittedName>
        <fullName evidence="1">Uncharacterized protein</fullName>
    </submittedName>
</protein>
<dbReference type="Proteomes" id="UP001139369">
    <property type="component" value="Unassembled WGS sequence"/>
</dbReference>
<organism evidence="1 2">
    <name type="scientific">Polaribacter marinus</name>
    <dbReference type="NCBI Taxonomy" id="2916838"/>
    <lineage>
        <taxon>Bacteria</taxon>
        <taxon>Pseudomonadati</taxon>
        <taxon>Bacteroidota</taxon>
        <taxon>Flavobacteriia</taxon>
        <taxon>Flavobacteriales</taxon>
        <taxon>Flavobacteriaceae</taxon>
    </lineage>
</organism>
<proteinExistence type="predicted"/>
<evidence type="ECO:0000313" key="1">
    <source>
        <dbReference type="EMBL" id="MCI2229157.1"/>
    </source>
</evidence>
<sequence>MKAFKLTFLILLTIGLGCTKNDAPSFDPDDLDADGVFSSEFTNSMYRDSQGTSHNYSYGIKNFQSNGFPTLGYQSDFSYNYAIQYYYKN</sequence>
<dbReference type="PROSITE" id="PS51257">
    <property type="entry name" value="PROKAR_LIPOPROTEIN"/>
    <property type="match status" value="1"/>
</dbReference>
<reference evidence="1" key="1">
    <citation type="submission" date="2022-02" db="EMBL/GenBank/DDBJ databases">
        <title>Polaribacter sp. MSW13, isolated from seawater.</title>
        <authorList>
            <person name="Kristyanto S."/>
            <person name="Jung J."/>
            <person name="Jeon C.O."/>
        </authorList>
    </citation>
    <scope>NUCLEOTIDE SEQUENCE</scope>
    <source>
        <strain evidence="1">MSW13</strain>
    </source>
</reference>
<dbReference type="AlphaFoldDB" id="A0A9X1VN07"/>
<dbReference type="EMBL" id="JAKQYM010000005">
    <property type="protein sequence ID" value="MCI2229157.1"/>
    <property type="molecule type" value="Genomic_DNA"/>
</dbReference>
<accession>A0A9X1VN07</accession>
<evidence type="ECO:0000313" key="2">
    <source>
        <dbReference type="Proteomes" id="UP001139369"/>
    </source>
</evidence>